<evidence type="ECO:0000313" key="2">
    <source>
        <dbReference type="EMBL" id="MBU5484499.1"/>
    </source>
</evidence>
<name>A0ABS6EH18_9CLOT</name>
<keyword evidence="3" id="KW-1185">Reference proteome</keyword>
<dbReference type="Pfam" id="PF12730">
    <property type="entry name" value="ABC2_membrane_4"/>
    <property type="match status" value="1"/>
</dbReference>
<gene>
    <name evidence="2" type="ORF">KQI86_09170</name>
</gene>
<comment type="caution">
    <text evidence="2">The sequence shown here is derived from an EMBL/GenBank/DDBJ whole genome shotgun (WGS) entry which is preliminary data.</text>
</comment>
<evidence type="ECO:0000256" key="1">
    <source>
        <dbReference type="SAM" id="Phobius"/>
    </source>
</evidence>
<keyword evidence="1" id="KW-1133">Transmembrane helix</keyword>
<proteinExistence type="predicted"/>
<keyword evidence="1" id="KW-0812">Transmembrane</keyword>
<feature type="transmembrane region" description="Helical" evidence="1">
    <location>
        <begin position="96"/>
        <end position="123"/>
    </location>
</feature>
<feature type="transmembrane region" description="Helical" evidence="1">
    <location>
        <begin position="221"/>
        <end position="240"/>
    </location>
</feature>
<sequence length="247" mass="28205">MYNGVYCEFLKLKRSPIIFALIIGAVIEPLLMLMVEIYLRRRGHILQWDIYMINTQLMTFLIAGLIVFTLVASYIYSREFAEKVEYTAYSYPLSKTKIFICKLITVFGCIAFVYALQFITILITGIIIDHGPLEKDFLILSIKIYGYSMLFQFAIAPLGILIASVSRNSIVPMIYSIIGTIAVFAIERFGKDNTYFPLSYPVMPILSAIRNDMKIVINSHSIIIAVMFFIITSALCIIYYKKSDIAR</sequence>
<dbReference type="EMBL" id="JAHLQF010000002">
    <property type="protein sequence ID" value="MBU5484499.1"/>
    <property type="molecule type" value="Genomic_DNA"/>
</dbReference>
<feature type="transmembrane region" description="Helical" evidence="1">
    <location>
        <begin position="169"/>
        <end position="186"/>
    </location>
</feature>
<reference evidence="2 3" key="1">
    <citation type="submission" date="2021-06" db="EMBL/GenBank/DDBJ databases">
        <authorList>
            <person name="Sun Q."/>
            <person name="Li D."/>
        </authorList>
    </citation>
    <scope>NUCLEOTIDE SEQUENCE [LARGE SCALE GENOMIC DNA]</scope>
    <source>
        <strain evidence="2 3">MSJ-11</strain>
    </source>
</reference>
<accession>A0ABS6EH18</accession>
<dbReference type="PANTHER" id="PTHR37305">
    <property type="entry name" value="INTEGRAL MEMBRANE PROTEIN-RELATED"/>
    <property type="match status" value="1"/>
</dbReference>
<dbReference type="RefSeq" id="WP_216438972.1">
    <property type="nucleotide sequence ID" value="NZ_JAHLQF010000002.1"/>
</dbReference>
<organism evidence="2 3">
    <name type="scientific">Clostridium mobile</name>
    <dbReference type="NCBI Taxonomy" id="2841512"/>
    <lineage>
        <taxon>Bacteria</taxon>
        <taxon>Bacillati</taxon>
        <taxon>Bacillota</taxon>
        <taxon>Clostridia</taxon>
        <taxon>Eubacteriales</taxon>
        <taxon>Clostridiaceae</taxon>
        <taxon>Clostridium</taxon>
    </lineage>
</organism>
<keyword evidence="1" id="KW-0472">Membrane</keyword>
<dbReference type="Proteomes" id="UP000726170">
    <property type="component" value="Unassembled WGS sequence"/>
</dbReference>
<dbReference type="PANTHER" id="PTHR37305:SF1">
    <property type="entry name" value="MEMBRANE PROTEIN"/>
    <property type="match status" value="1"/>
</dbReference>
<protein>
    <submittedName>
        <fullName evidence="2">ABC transporter permease</fullName>
    </submittedName>
</protein>
<evidence type="ECO:0000313" key="3">
    <source>
        <dbReference type="Proteomes" id="UP000726170"/>
    </source>
</evidence>
<feature type="transmembrane region" description="Helical" evidence="1">
    <location>
        <begin position="17"/>
        <end position="39"/>
    </location>
</feature>
<feature type="transmembrane region" description="Helical" evidence="1">
    <location>
        <begin position="144"/>
        <end position="163"/>
    </location>
</feature>
<feature type="transmembrane region" description="Helical" evidence="1">
    <location>
        <begin position="51"/>
        <end position="76"/>
    </location>
</feature>